<evidence type="ECO:0000256" key="1">
    <source>
        <dbReference type="SAM" id="MobiDB-lite"/>
    </source>
</evidence>
<organism evidence="2 3">
    <name type="scientific">Dethiosulfovibrio peptidovorans DSM 11002</name>
    <dbReference type="NCBI Taxonomy" id="469381"/>
    <lineage>
        <taxon>Bacteria</taxon>
        <taxon>Thermotogati</taxon>
        <taxon>Synergistota</taxon>
        <taxon>Synergistia</taxon>
        <taxon>Synergistales</taxon>
        <taxon>Dethiosulfovibrionaceae</taxon>
        <taxon>Dethiosulfovibrio</taxon>
    </lineage>
</organism>
<gene>
    <name evidence="2" type="ORF">Dpep_0399</name>
</gene>
<reference evidence="2 3" key="1">
    <citation type="journal article" date="2010" name="Stand. Genomic Sci.">
        <title>Permanent draft genome sequence of Dethiosulfovibrio peptidovorans type strain (SEBR 4207).</title>
        <authorList>
            <person name="Labutti K."/>
            <person name="Mayilraj S."/>
            <person name="Clum A."/>
            <person name="Lucas S."/>
            <person name="Glavina Del Rio T."/>
            <person name="Nolan M."/>
            <person name="Tice H."/>
            <person name="Cheng J.F."/>
            <person name="Pitluck S."/>
            <person name="Liolios K."/>
            <person name="Ivanova N."/>
            <person name="Mavromatis K."/>
            <person name="Mikhailova N."/>
            <person name="Pati A."/>
            <person name="Goodwin L."/>
            <person name="Chen A."/>
            <person name="Palaniappan K."/>
            <person name="Land M."/>
            <person name="Hauser L."/>
            <person name="Chang Y.J."/>
            <person name="Jeffries C.D."/>
            <person name="Rohde M."/>
            <person name="Spring S."/>
            <person name="Goker M."/>
            <person name="Woyke T."/>
            <person name="Bristow J."/>
            <person name="Eisen J.A."/>
            <person name="Markowitz V."/>
            <person name="Hugenholtz P."/>
            <person name="Kyrpides N.C."/>
            <person name="Klenk H.P."/>
            <person name="Lapidus A."/>
        </authorList>
    </citation>
    <scope>NUCLEOTIDE SEQUENCE [LARGE SCALE GENOMIC DNA]</scope>
    <source>
        <strain evidence="2 3">DSM 11002</strain>
    </source>
</reference>
<evidence type="ECO:0000313" key="3">
    <source>
        <dbReference type="Proteomes" id="UP000006427"/>
    </source>
</evidence>
<comment type="caution">
    <text evidence="2">The sequence shown here is derived from an EMBL/GenBank/DDBJ whole genome shotgun (WGS) entry which is preliminary data.</text>
</comment>
<evidence type="ECO:0000313" key="2">
    <source>
        <dbReference type="EMBL" id="EFC90431.1"/>
    </source>
</evidence>
<dbReference type="STRING" id="469381.Dpep_0399"/>
<keyword evidence="3" id="KW-1185">Reference proteome</keyword>
<sequence>MVVTQDYSTELLVDTKVIDEARRLLRALCPVDGTFDEVGANIYRALEETVRKSLKNLFNGSSVDKYITTFDYLNGLCFSSSLSPFLGHFVRNELERLVLMAETINECCQKKLPTSLFRMVIESTKKGRGWHENCLTRIETPCIEHDAGPCIASVKSKEGVAVGFAHNGVRILECFNLERGEFSPWASPYVKKHLWRTAREMGLTLEEGWELSVDEQLRSVSPELVDRYSILVDMQADDVWASHRGRGGSVPTLGEILGRTFFGDLDSGLSAESPPEQVIEALKGIRRKARPYFLTYGARKPPRQQIITVRPSHRPTRQRAPRSHHRSAVSTRGGDSGDDESGESDPPAPPLSWRSCPYHRLPSHNPQLLEPLQLFPCGDVSRGRYRRRSLVVDSGRCAA</sequence>
<feature type="compositionally biased region" description="Basic residues" evidence="1">
    <location>
        <begin position="311"/>
        <end position="327"/>
    </location>
</feature>
<dbReference type="EMBL" id="ABTR02000001">
    <property type="protein sequence ID" value="EFC90431.1"/>
    <property type="molecule type" value="Genomic_DNA"/>
</dbReference>
<dbReference type="Proteomes" id="UP000006427">
    <property type="component" value="Unassembled WGS sequence"/>
</dbReference>
<accession>D2Z4A2</accession>
<name>D2Z4A2_9BACT</name>
<feature type="region of interest" description="Disordered" evidence="1">
    <location>
        <begin position="303"/>
        <end position="354"/>
    </location>
</feature>
<proteinExistence type="predicted"/>
<dbReference type="AlphaFoldDB" id="D2Z4A2"/>
<dbReference type="PaxDb" id="469381-Dpep_0399"/>
<protein>
    <submittedName>
        <fullName evidence="2">Uncharacterized protein</fullName>
    </submittedName>
</protein>